<dbReference type="OrthoDB" id="2154978at2759"/>
<evidence type="ECO:0000313" key="2">
    <source>
        <dbReference type="EMBL" id="ACO64944.1"/>
    </source>
</evidence>
<sequence length="81" mass="9264">MEGDRPHIAEVIPKAGLVYSEKGQLGETLSKPKIMPLKSISLERIEAMEREAKQLAETMAQREKEEKEKEEKARKETRGLE</sequence>
<dbReference type="InterPro" id="IPR028233">
    <property type="entry name" value="BBIP10"/>
</dbReference>
<dbReference type="GO" id="GO:0060271">
    <property type="term" value="P:cilium assembly"/>
    <property type="evidence" value="ECO:0007669"/>
    <property type="project" value="InterPro"/>
</dbReference>
<dbReference type="InParanoid" id="C1EB02"/>
<dbReference type="EMBL" id="CP001328">
    <property type="protein sequence ID" value="ACO64944.1"/>
    <property type="molecule type" value="Genomic_DNA"/>
</dbReference>
<protein>
    <submittedName>
        <fullName evidence="2">Uncharacterized protein</fullName>
    </submittedName>
</protein>
<evidence type="ECO:0000256" key="1">
    <source>
        <dbReference type="SAM" id="MobiDB-lite"/>
    </source>
</evidence>
<keyword evidence="3" id="KW-1185">Reference proteome</keyword>
<dbReference type="Pfam" id="PF14777">
    <property type="entry name" value="BBIP10"/>
    <property type="match status" value="1"/>
</dbReference>
<evidence type="ECO:0000313" key="3">
    <source>
        <dbReference type="Proteomes" id="UP000002009"/>
    </source>
</evidence>
<dbReference type="RefSeq" id="XP_002503686.1">
    <property type="nucleotide sequence ID" value="XM_002503640.1"/>
</dbReference>
<dbReference type="AlphaFoldDB" id="C1EB02"/>
<accession>C1EB02</accession>
<gene>
    <name evidence="2" type="ORF">MICPUN_60257</name>
</gene>
<organism evidence="2 3">
    <name type="scientific">Micromonas commoda (strain RCC299 / NOUM17 / CCMP2709)</name>
    <name type="common">Picoplanktonic green alga</name>
    <dbReference type="NCBI Taxonomy" id="296587"/>
    <lineage>
        <taxon>Eukaryota</taxon>
        <taxon>Viridiplantae</taxon>
        <taxon>Chlorophyta</taxon>
        <taxon>Mamiellophyceae</taxon>
        <taxon>Mamiellales</taxon>
        <taxon>Mamiellaceae</taxon>
        <taxon>Micromonas</taxon>
    </lineage>
</organism>
<dbReference type="GeneID" id="8245331"/>
<proteinExistence type="predicted"/>
<dbReference type="eggNOG" id="ENOG502SDMB">
    <property type="taxonomic scope" value="Eukaryota"/>
</dbReference>
<dbReference type="KEGG" id="mis:MICPUN_60257"/>
<reference evidence="2 3" key="1">
    <citation type="journal article" date="2009" name="Science">
        <title>Green evolution and dynamic adaptations revealed by genomes of the marine picoeukaryotes Micromonas.</title>
        <authorList>
            <person name="Worden A.Z."/>
            <person name="Lee J.H."/>
            <person name="Mock T."/>
            <person name="Rouze P."/>
            <person name="Simmons M.P."/>
            <person name="Aerts A.L."/>
            <person name="Allen A.E."/>
            <person name="Cuvelier M.L."/>
            <person name="Derelle E."/>
            <person name="Everett M.V."/>
            <person name="Foulon E."/>
            <person name="Grimwood J."/>
            <person name="Gundlach H."/>
            <person name="Henrissat B."/>
            <person name="Napoli C."/>
            <person name="McDonald S.M."/>
            <person name="Parker M.S."/>
            <person name="Rombauts S."/>
            <person name="Salamov A."/>
            <person name="Von Dassow P."/>
            <person name="Badger J.H."/>
            <person name="Coutinho P.M."/>
            <person name="Demir E."/>
            <person name="Dubchak I."/>
            <person name="Gentemann C."/>
            <person name="Eikrem W."/>
            <person name="Gready J.E."/>
            <person name="John U."/>
            <person name="Lanier W."/>
            <person name="Lindquist E.A."/>
            <person name="Lucas S."/>
            <person name="Mayer K.F."/>
            <person name="Moreau H."/>
            <person name="Not F."/>
            <person name="Otillar R."/>
            <person name="Panaud O."/>
            <person name="Pangilinan J."/>
            <person name="Paulsen I."/>
            <person name="Piegu B."/>
            <person name="Poliakov A."/>
            <person name="Robbens S."/>
            <person name="Schmutz J."/>
            <person name="Toulza E."/>
            <person name="Wyss T."/>
            <person name="Zelensky A."/>
            <person name="Zhou K."/>
            <person name="Armbrust E.V."/>
            <person name="Bhattacharya D."/>
            <person name="Goodenough U.W."/>
            <person name="Van de Peer Y."/>
            <person name="Grigoriev I.V."/>
        </authorList>
    </citation>
    <scope>NUCLEOTIDE SEQUENCE [LARGE SCALE GENOMIC DNA]</scope>
    <source>
        <strain evidence="3">RCC299 / NOUM17</strain>
    </source>
</reference>
<dbReference type="PANTHER" id="PTHR28596">
    <property type="entry name" value="BBSOME-INTERACTING PROTEIN 1"/>
    <property type="match status" value="1"/>
</dbReference>
<dbReference type="GO" id="GO:0097500">
    <property type="term" value="P:receptor localization to non-motile cilium"/>
    <property type="evidence" value="ECO:0007669"/>
    <property type="project" value="TreeGrafter"/>
</dbReference>
<dbReference type="Proteomes" id="UP000002009">
    <property type="component" value="Chromosome 7"/>
</dbReference>
<dbReference type="GO" id="GO:0034464">
    <property type="term" value="C:BBSome"/>
    <property type="evidence" value="ECO:0007669"/>
    <property type="project" value="InterPro"/>
</dbReference>
<name>C1EB02_MICCC</name>
<dbReference type="PANTHER" id="PTHR28596:SF1">
    <property type="entry name" value="BBSOME-INTERACTING PROTEIN 1"/>
    <property type="match status" value="1"/>
</dbReference>
<feature type="region of interest" description="Disordered" evidence="1">
    <location>
        <begin position="55"/>
        <end position="81"/>
    </location>
</feature>